<dbReference type="SMART" id="SM00312">
    <property type="entry name" value="PX"/>
    <property type="match status" value="1"/>
</dbReference>
<dbReference type="InterPro" id="IPR036871">
    <property type="entry name" value="PX_dom_sf"/>
</dbReference>
<dbReference type="Proteomes" id="UP000077315">
    <property type="component" value="Unassembled WGS sequence"/>
</dbReference>
<dbReference type="PANTHER" id="PTHR47554">
    <property type="entry name" value="SORTING NEXIN MVP1"/>
    <property type="match status" value="1"/>
</dbReference>
<dbReference type="InterPro" id="IPR027267">
    <property type="entry name" value="AH/BAR_dom_sf"/>
</dbReference>
<dbReference type="EMBL" id="KV440980">
    <property type="protein sequence ID" value="OAD73778.1"/>
    <property type="molecule type" value="Genomic_DNA"/>
</dbReference>
<proteinExistence type="inferred from homology"/>
<feature type="compositionally biased region" description="Pro residues" evidence="12">
    <location>
        <begin position="204"/>
        <end position="214"/>
    </location>
</feature>
<accession>A0A162NFJ0</accession>
<dbReference type="CDD" id="cd06866">
    <property type="entry name" value="PX_SNX8_Mvp1p_like"/>
    <property type="match status" value="1"/>
</dbReference>
<evidence type="ECO:0000256" key="11">
    <source>
        <dbReference type="SAM" id="Coils"/>
    </source>
</evidence>
<comment type="function">
    <text evidence="1">Required for vacuolar protein sorting.</text>
</comment>
<comment type="subcellular location">
    <subcellularLocation>
        <location evidence="3">Cytoplasm</location>
    </subcellularLocation>
    <subcellularLocation>
        <location evidence="2">Membrane</location>
        <topology evidence="2">Peripheral membrane protein</topology>
        <orientation evidence="2">Cytoplasmic side</orientation>
    </subcellularLocation>
</comment>
<dbReference type="InterPro" id="IPR028662">
    <property type="entry name" value="SNX8/Mvp1"/>
</dbReference>
<dbReference type="PANTHER" id="PTHR47554:SF1">
    <property type="entry name" value="SORTING NEXIN MVP1"/>
    <property type="match status" value="1"/>
</dbReference>
<evidence type="ECO:0000259" key="13">
    <source>
        <dbReference type="PROSITE" id="PS50195"/>
    </source>
</evidence>
<keyword evidence="15" id="KW-1185">Reference proteome</keyword>
<evidence type="ECO:0000256" key="2">
    <source>
        <dbReference type="ARBA" id="ARBA00004287"/>
    </source>
</evidence>
<dbReference type="STRING" id="763407.A0A162NFJ0"/>
<evidence type="ECO:0000256" key="5">
    <source>
        <dbReference type="ARBA" id="ARBA00014268"/>
    </source>
</evidence>
<dbReference type="Pfam" id="PF19566">
    <property type="entry name" value="Snx8_BAR_dom"/>
    <property type="match status" value="1"/>
</dbReference>
<dbReference type="InParanoid" id="A0A162NFJ0"/>
<feature type="coiled-coil region" evidence="11">
    <location>
        <begin position="510"/>
        <end position="537"/>
    </location>
</feature>
<feature type="domain" description="PX" evidence="13">
    <location>
        <begin position="224"/>
        <end position="332"/>
    </location>
</feature>
<dbReference type="GO" id="GO:0005768">
    <property type="term" value="C:endosome"/>
    <property type="evidence" value="ECO:0007669"/>
    <property type="project" value="TreeGrafter"/>
</dbReference>
<evidence type="ECO:0000256" key="9">
    <source>
        <dbReference type="ARBA" id="ARBA00023136"/>
    </source>
</evidence>
<keyword evidence="6" id="KW-0813">Transport</keyword>
<dbReference type="FunCoup" id="A0A162NFJ0">
    <property type="interactions" value="98"/>
</dbReference>
<keyword evidence="8" id="KW-0653">Protein transport</keyword>
<evidence type="ECO:0000313" key="14">
    <source>
        <dbReference type="EMBL" id="OAD73778.1"/>
    </source>
</evidence>
<gene>
    <name evidence="14" type="ORF">PHYBLDRAFT_64736</name>
</gene>
<evidence type="ECO:0000256" key="3">
    <source>
        <dbReference type="ARBA" id="ARBA00004496"/>
    </source>
</evidence>
<dbReference type="GO" id="GO:0032266">
    <property type="term" value="F:phosphatidylinositol-3-phosphate binding"/>
    <property type="evidence" value="ECO:0007669"/>
    <property type="project" value="TreeGrafter"/>
</dbReference>
<dbReference type="InterPro" id="IPR035704">
    <property type="entry name" value="SNX8/Mvp1_PX"/>
</dbReference>
<name>A0A162NFJ0_PHYB8</name>
<reference evidence="15" key="1">
    <citation type="submission" date="2015-06" db="EMBL/GenBank/DDBJ databases">
        <title>Expansion of signal transduction pathways in fungi by whole-genome duplication.</title>
        <authorList>
            <consortium name="DOE Joint Genome Institute"/>
            <person name="Corrochano L.M."/>
            <person name="Kuo A."/>
            <person name="Marcet-Houben M."/>
            <person name="Polaino S."/>
            <person name="Salamov A."/>
            <person name="Villalobos J.M."/>
            <person name="Alvarez M.I."/>
            <person name="Avalos J."/>
            <person name="Benito E.P."/>
            <person name="Benoit I."/>
            <person name="Burger G."/>
            <person name="Camino L.P."/>
            <person name="Canovas D."/>
            <person name="Cerda-Olmedo E."/>
            <person name="Cheng J.-F."/>
            <person name="Dominguez A."/>
            <person name="Elias M."/>
            <person name="Eslava A.P."/>
            <person name="Glaser F."/>
            <person name="Grimwood J."/>
            <person name="Gutierrez G."/>
            <person name="Heitman J."/>
            <person name="Henrissat B."/>
            <person name="Iturriaga E.A."/>
            <person name="Lang B.F."/>
            <person name="Lavin J.L."/>
            <person name="Lee S."/>
            <person name="Li W."/>
            <person name="Lindquist E."/>
            <person name="Lopez-Garcia S."/>
            <person name="Luque E.M."/>
            <person name="Marcos A.T."/>
            <person name="Martin J."/>
            <person name="McCluskey K."/>
            <person name="Medina H.R."/>
            <person name="Miralles-Duran A."/>
            <person name="Miyazaki A."/>
            <person name="Munoz-Torres E."/>
            <person name="Oguiza J.A."/>
            <person name="Ohm R."/>
            <person name="Olmedo M."/>
            <person name="Orejas M."/>
            <person name="Ortiz-Castellanos L."/>
            <person name="Pisabarro A.G."/>
            <person name="Rodriguez-Romero J."/>
            <person name="Ruiz-Herrera J."/>
            <person name="Ruiz-Vazquez R."/>
            <person name="Sanz C."/>
            <person name="Schackwitz W."/>
            <person name="Schmutz J."/>
            <person name="Shahriari M."/>
            <person name="Shelest E."/>
            <person name="Silva-Franco F."/>
            <person name="Soanes D."/>
            <person name="Syed K."/>
            <person name="Tagua V.G."/>
            <person name="Talbot N.J."/>
            <person name="Thon M."/>
            <person name="De vries R.P."/>
            <person name="Wiebenga A."/>
            <person name="Yadav J.S."/>
            <person name="Braun E.L."/>
            <person name="Baker S."/>
            <person name="Garre V."/>
            <person name="Horwitz B."/>
            <person name="Torres-Martinez S."/>
            <person name="Idnurm A."/>
            <person name="Herrera-Estrella A."/>
            <person name="Gabaldon T."/>
            <person name="Grigoriev I.V."/>
        </authorList>
    </citation>
    <scope>NUCLEOTIDE SEQUENCE [LARGE SCALE GENOMIC DNA]</scope>
    <source>
        <strain evidence="15">NRRL 1555(-)</strain>
    </source>
</reference>
<evidence type="ECO:0000256" key="8">
    <source>
        <dbReference type="ARBA" id="ARBA00022927"/>
    </source>
</evidence>
<keyword evidence="11" id="KW-0175">Coiled coil</keyword>
<dbReference type="PROSITE" id="PS50195">
    <property type="entry name" value="PX"/>
    <property type="match status" value="1"/>
</dbReference>
<dbReference type="Gene3D" id="1.20.1270.60">
    <property type="entry name" value="Arfaptin homology (AH) domain/BAR domain"/>
    <property type="match status" value="1"/>
</dbReference>
<evidence type="ECO:0000256" key="12">
    <source>
        <dbReference type="SAM" id="MobiDB-lite"/>
    </source>
</evidence>
<organism evidence="14 15">
    <name type="scientific">Phycomyces blakesleeanus (strain ATCC 8743b / DSM 1359 / FGSC 10004 / NBRC 33097 / NRRL 1555)</name>
    <dbReference type="NCBI Taxonomy" id="763407"/>
    <lineage>
        <taxon>Eukaryota</taxon>
        <taxon>Fungi</taxon>
        <taxon>Fungi incertae sedis</taxon>
        <taxon>Mucoromycota</taxon>
        <taxon>Mucoromycotina</taxon>
        <taxon>Mucoromycetes</taxon>
        <taxon>Mucorales</taxon>
        <taxon>Phycomycetaceae</taxon>
        <taxon>Phycomyces</taxon>
    </lineage>
</organism>
<dbReference type="GO" id="GO:0005829">
    <property type="term" value="C:cytosol"/>
    <property type="evidence" value="ECO:0007669"/>
    <property type="project" value="GOC"/>
</dbReference>
<evidence type="ECO:0000256" key="10">
    <source>
        <dbReference type="ARBA" id="ARBA00072009"/>
    </source>
</evidence>
<dbReference type="Gene3D" id="3.30.1520.10">
    <property type="entry name" value="Phox-like domain"/>
    <property type="match status" value="1"/>
</dbReference>
<protein>
    <recommendedName>
        <fullName evidence="5">Sorting nexin MVP1</fullName>
    </recommendedName>
    <alternativeName>
        <fullName evidence="10">Sorting nexin mvp1</fullName>
    </alternativeName>
</protein>
<dbReference type="OrthoDB" id="10064318at2759"/>
<evidence type="ECO:0000256" key="4">
    <source>
        <dbReference type="ARBA" id="ARBA00010883"/>
    </source>
</evidence>
<dbReference type="AlphaFoldDB" id="A0A162NFJ0"/>
<dbReference type="GO" id="GO:0006623">
    <property type="term" value="P:protein targeting to vacuole"/>
    <property type="evidence" value="ECO:0007669"/>
    <property type="project" value="TreeGrafter"/>
</dbReference>
<evidence type="ECO:0000256" key="1">
    <source>
        <dbReference type="ARBA" id="ARBA00002474"/>
    </source>
</evidence>
<dbReference type="Pfam" id="PF00787">
    <property type="entry name" value="PX"/>
    <property type="match status" value="1"/>
</dbReference>
<dbReference type="FunFam" id="3.30.1520.10:FF:000042">
    <property type="entry name" value="Sorting nexin mvp1"/>
    <property type="match status" value="1"/>
</dbReference>
<keyword evidence="7" id="KW-0963">Cytoplasm</keyword>
<dbReference type="GeneID" id="29002250"/>
<comment type="similarity">
    <text evidence="4">Belongs to the sorting nexin family.</text>
</comment>
<dbReference type="SUPFAM" id="SSF64268">
    <property type="entry name" value="PX domain"/>
    <property type="match status" value="1"/>
</dbReference>
<dbReference type="GO" id="GO:0016020">
    <property type="term" value="C:membrane"/>
    <property type="evidence" value="ECO:0007669"/>
    <property type="project" value="UniProtKB-SubCell"/>
</dbReference>
<feature type="region of interest" description="Disordered" evidence="12">
    <location>
        <begin position="194"/>
        <end position="214"/>
    </location>
</feature>
<evidence type="ECO:0000256" key="7">
    <source>
        <dbReference type="ARBA" id="ARBA00022490"/>
    </source>
</evidence>
<keyword evidence="9" id="KW-0472">Membrane</keyword>
<sequence length="599" mass="68702">MNSLREHDDPLSSTFFDTTSSYLGSMNESQTVSSSLYAPQYDYDNDPWGTVHSLPLRFNQWNTISTLPPFSVDGIKLPDVYNKLFSSCQRSGRVSLVSLGKLINAGHLSAIETEKILQIVSSGQSFVSRQEFNLALVLVGCAQHDMDLSLENVNRHREGLPVAVLDLGLDEPKVPPLGLASNTPNLLHSAEQAPLPVQTSQPPAANPNPNPNPNPINTTNWFQQLEEVKVTIAPEREGFIFKHVNYIVESQKRSSIVLRRFSDFWWLMEVLVRRYPFRALPSLPPKKMGGRDGAFLERRRKGLSRFMNAIVRHPVLRADEVVARFLTEPAELAAWRKQNPPKLDEEYRRKGDSVQTDLTVIPEQLDEHIQKAKRRVGASIEHYINLCHLMERMVRRMHGQATDYVRYSIALNSLAESEHRYHASECINCQRVVKGYELVAKHMQCESSLLDNQVNVTADGVLENLKRFRDLLVSFRELDERKERLAGNQIEVLSKRIAGDRTKVNQHKGVPGLEAEVERLEESIRNNELQVHDQECRRQFIRHCIYGELIYLHKQQAFVSSLYRDYVRDMAQFSRQRAENWQSLENPILEMPTDVNLFD</sequence>
<dbReference type="RefSeq" id="XP_018291818.1">
    <property type="nucleotide sequence ID" value="XM_018441344.1"/>
</dbReference>
<dbReference type="GO" id="GO:0042147">
    <property type="term" value="P:retrograde transport, endosome to Golgi"/>
    <property type="evidence" value="ECO:0007669"/>
    <property type="project" value="InterPro"/>
</dbReference>
<evidence type="ECO:0000256" key="6">
    <source>
        <dbReference type="ARBA" id="ARBA00022448"/>
    </source>
</evidence>
<dbReference type="InterPro" id="IPR045734">
    <property type="entry name" value="Snx8_BAR_dom"/>
</dbReference>
<dbReference type="InterPro" id="IPR001683">
    <property type="entry name" value="PX_dom"/>
</dbReference>
<evidence type="ECO:0000313" key="15">
    <source>
        <dbReference type="Proteomes" id="UP000077315"/>
    </source>
</evidence>
<dbReference type="VEuPathDB" id="FungiDB:PHYBLDRAFT_64736"/>